<dbReference type="OrthoDB" id="642193at2759"/>
<keyword evidence="8" id="KW-0968">Cytoplasmic vesicle</keyword>
<keyword evidence="7 12" id="KW-0175">Coiled coil</keyword>
<evidence type="ECO:0000256" key="13">
    <source>
        <dbReference type="SAM" id="MobiDB-lite"/>
    </source>
</evidence>
<dbReference type="GO" id="GO:0006893">
    <property type="term" value="P:Golgi to plasma membrane transport"/>
    <property type="evidence" value="ECO:0007669"/>
    <property type="project" value="TreeGrafter"/>
</dbReference>
<evidence type="ECO:0000256" key="10">
    <source>
        <dbReference type="ARBA" id="ARBA00065378"/>
    </source>
</evidence>
<comment type="subunit">
    <text evidence="10">Component of the exocyst complex.</text>
</comment>
<evidence type="ECO:0000256" key="12">
    <source>
        <dbReference type="SAM" id="Coils"/>
    </source>
</evidence>
<evidence type="ECO:0000256" key="8">
    <source>
        <dbReference type="ARBA" id="ARBA00023329"/>
    </source>
</evidence>
<name>A0A0G2H1E1_PHACM</name>
<dbReference type="SUPFAM" id="SSF74788">
    <property type="entry name" value="Cullin repeat-like"/>
    <property type="match status" value="1"/>
</dbReference>
<reference evidence="15 16" key="2">
    <citation type="submission" date="2015-05" db="EMBL/GenBank/DDBJ databases">
        <authorList>
            <person name="Morales-Cruz A."/>
            <person name="Amrine K.C."/>
            <person name="Cantu D."/>
        </authorList>
    </citation>
    <scope>NUCLEOTIDE SEQUENCE [LARGE SCALE GENOMIC DNA]</scope>
    <source>
        <strain evidence="15">UCRPC4</strain>
    </source>
</reference>
<evidence type="ECO:0000256" key="2">
    <source>
        <dbReference type="ARBA" id="ARBA00007210"/>
    </source>
</evidence>
<evidence type="ECO:0000256" key="5">
    <source>
        <dbReference type="ARBA" id="ARBA00022483"/>
    </source>
</evidence>
<dbReference type="Pfam" id="PF08700">
    <property type="entry name" value="VPS51_Exo84_N"/>
    <property type="match status" value="1"/>
</dbReference>
<comment type="caution">
    <text evidence="15">The sequence shown here is derived from an EMBL/GenBank/DDBJ whole genome shotgun (WGS) entry which is preliminary data.</text>
</comment>
<dbReference type="InterPro" id="IPR042561">
    <property type="entry name" value="Exo84_C_1"/>
</dbReference>
<feature type="region of interest" description="Disordered" evidence="13">
    <location>
        <begin position="1"/>
        <end position="57"/>
    </location>
</feature>
<dbReference type="PANTHER" id="PTHR21426:SF12">
    <property type="entry name" value="EXOCYST COMPLEX COMPONENT 8"/>
    <property type="match status" value="1"/>
</dbReference>
<proteinExistence type="inferred from homology"/>
<protein>
    <recommendedName>
        <fullName evidence="3">Exocyst complex component EXO84</fullName>
    </recommendedName>
    <alternativeName>
        <fullName evidence="11">Exocyst complex component exo84</fullName>
    </alternativeName>
</protein>
<organism evidence="15 16">
    <name type="scientific">Phaeomoniella chlamydospora</name>
    <name type="common">Phaeoacremonium chlamydosporum</name>
    <dbReference type="NCBI Taxonomy" id="158046"/>
    <lineage>
        <taxon>Eukaryota</taxon>
        <taxon>Fungi</taxon>
        <taxon>Dikarya</taxon>
        <taxon>Ascomycota</taxon>
        <taxon>Pezizomycotina</taxon>
        <taxon>Eurotiomycetes</taxon>
        <taxon>Chaetothyriomycetidae</taxon>
        <taxon>Phaeomoniellales</taxon>
        <taxon>Phaeomoniellaceae</taxon>
        <taxon>Phaeomoniella</taxon>
    </lineage>
</organism>
<dbReference type="InterPro" id="IPR011993">
    <property type="entry name" value="PH-like_dom_sf"/>
</dbReference>
<comment type="function">
    <text evidence="9">Involved in the secretory pathway as part of the exocyst complex which tethers secretory vesicles to the sites of exocytosis. Plays a role in both the assembly of the exocyst and the polarization of this complex to specific sites of the plasma membrane for exocytosis. Also involved in assembly of the spliceosome.</text>
</comment>
<dbReference type="Proteomes" id="UP000053317">
    <property type="component" value="Unassembled WGS sequence"/>
</dbReference>
<dbReference type="GO" id="GO:0030133">
    <property type="term" value="C:transport vesicle"/>
    <property type="evidence" value="ECO:0007669"/>
    <property type="project" value="UniProtKB-SubCell"/>
</dbReference>
<dbReference type="GO" id="GO:0015031">
    <property type="term" value="P:protein transport"/>
    <property type="evidence" value="ECO:0007669"/>
    <property type="project" value="UniProtKB-KW"/>
</dbReference>
<evidence type="ECO:0000259" key="14">
    <source>
        <dbReference type="Pfam" id="PF16528"/>
    </source>
</evidence>
<dbReference type="FunFam" id="2.30.29.30:FF:000264">
    <property type="entry name" value="Potential exocyst complex component Exo84"/>
    <property type="match status" value="1"/>
</dbReference>
<dbReference type="GO" id="GO:0000145">
    <property type="term" value="C:exocyst"/>
    <property type="evidence" value="ECO:0007669"/>
    <property type="project" value="InterPro"/>
</dbReference>
<dbReference type="InterPro" id="IPR033961">
    <property type="entry name" value="Exo84"/>
</dbReference>
<keyword evidence="5" id="KW-0268">Exocytosis</keyword>
<evidence type="ECO:0000256" key="4">
    <source>
        <dbReference type="ARBA" id="ARBA00022448"/>
    </source>
</evidence>
<dbReference type="GO" id="GO:0006887">
    <property type="term" value="P:exocytosis"/>
    <property type="evidence" value="ECO:0007669"/>
    <property type="project" value="UniProtKB-KW"/>
</dbReference>
<dbReference type="InterPro" id="IPR016159">
    <property type="entry name" value="Cullin_repeat-like_dom_sf"/>
</dbReference>
<feature type="region of interest" description="Disordered" evidence="13">
    <location>
        <begin position="71"/>
        <end position="110"/>
    </location>
</feature>
<accession>A0A0G2H1E1</accession>
<sequence>MSEGRGLTLRKKGTTKRPQISAPKQISGPIPAKQAPTAGSGNTLAVPRENGQQSGATADLVKRRYSTRFNQLPDFSAGAPPVPGLPQLPQQYVNGRGQSPGRSGTATTSGPIEIDLNALKDPNLQPEKYVASILSNASERDIQEYQNSLQKIKSRTSADLQQNVYQNRTQFIKISKEAERLKGEMNTLKSLMSELTTALGQASTTGLSGMRSPNMDEGRARRNANRSSVANLESMWNVQLQALWKNVEKSQKFLPAIPGRHIVFETGHWVELDSATWKPKRPVHIVLLNDHLLVASKKRKRIEQGTPQKGPPPTKLVAEECWPLQDIDLVDLGANLTASGAEGIIDERNIGTAVNVRSGGKTFTYRHDQRDQSAKTNLLTTFRKTVEDLRKTLRADTDKTNSPNAALSYFASRDSPSARTTEILDSINQSKTKPEVLIDVDGKQQNLRWVEGQIDDLDIDIALQRFEDAVERVEKLRKLAKGLKGNNVARDLILAKTDERAGRLAGILIRAMIDTPAFMSATKKKTSWLTRLGFEDRAREAYLHARTDAIMKRGRQILFTGDLPTYVFAVTYIYFTLIRNTMSIYQACFPSVMSSAAVKWAKEHLEQLNAILVRQMKGSIEKGSETWETCLDILGEHEKLLVEVGLDFRGVVGRGLRDDEGDTLTGDGREKDGVVGLGLK</sequence>
<dbReference type="AlphaFoldDB" id="A0A0G2H1E1"/>
<evidence type="ECO:0000313" key="16">
    <source>
        <dbReference type="Proteomes" id="UP000053317"/>
    </source>
</evidence>
<keyword evidence="6" id="KW-0653">Protein transport</keyword>
<feature type="domain" description="Exocyst component Exo84 C-terminal" evidence="14">
    <location>
        <begin position="448"/>
        <end position="648"/>
    </location>
</feature>
<dbReference type="Gene3D" id="1.20.58.1210">
    <property type="entry name" value="Exo84p, N-terminal helical domain"/>
    <property type="match status" value="1"/>
</dbReference>
<evidence type="ECO:0000256" key="7">
    <source>
        <dbReference type="ARBA" id="ARBA00023054"/>
    </source>
</evidence>
<dbReference type="Gene3D" id="1.20.58.1220">
    <property type="entry name" value="Exo84p, C-terminal helical domain"/>
    <property type="match status" value="1"/>
</dbReference>
<comment type="similarity">
    <text evidence="2">Belongs to the EXO84 family.</text>
</comment>
<evidence type="ECO:0000256" key="6">
    <source>
        <dbReference type="ARBA" id="ARBA00022927"/>
    </source>
</evidence>
<dbReference type="InterPro" id="IPR032403">
    <property type="entry name" value="Exo84_C"/>
</dbReference>
<feature type="coiled-coil region" evidence="12">
    <location>
        <begin position="135"/>
        <end position="198"/>
    </location>
</feature>
<evidence type="ECO:0000256" key="1">
    <source>
        <dbReference type="ARBA" id="ARBA00004398"/>
    </source>
</evidence>
<dbReference type="Pfam" id="PF16528">
    <property type="entry name" value="Exo84_C"/>
    <property type="match status" value="1"/>
</dbReference>
<dbReference type="Gene3D" id="2.30.29.30">
    <property type="entry name" value="Pleckstrin-homology domain (PH domain)/Phosphotyrosine-binding domain (PTB)"/>
    <property type="match status" value="1"/>
</dbReference>
<evidence type="ECO:0000256" key="9">
    <source>
        <dbReference type="ARBA" id="ARBA00057052"/>
    </source>
</evidence>
<dbReference type="EMBL" id="LCWF01000004">
    <property type="protein sequence ID" value="KKY29153.1"/>
    <property type="molecule type" value="Genomic_DNA"/>
</dbReference>
<feature type="compositionally biased region" description="Polar residues" evidence="13">
    <location>
        <begin position="91"/>
        <end position="110"/>
    </location>
</feature>
<evidence type="ECO:0000313" key="15">
    <source>
        <dbReference type="EMBL" id="KKY29153.1"/>
    </source>
</evidence>
<keyword evidence="16" id="KW-1185">Reference proteome</keyword>
<comment type="subcellular location">
    <subcellularLocation>
        <location evidence="1">Cytoplasmic vesicle</location>
        <location evidence="1">Secretory vesicle</location>
    </subcellularLocation>
</comment>
<feature type="coiled-coil region" evidence="12">
    <location>
        <begin position="459"/>
        <end position="486"/>
    </location>
</feature>
<reference evidence="15 16" key="1">
    <citation type="submission" date="2015-05" db="EMBL/GenBank/DDBJ databases">
        <title>Distinctive expansion of gene families associated with plant cell wall degradation and secondary metabolism in the genomes of grapevine trunk pathogens.</title>
        <authorList>
            <person name="Lawrence D.P."/>
            <person name="Travadon R."/>
            <person name="Rolshausen P.E."/>
            <person name="Baumgartner K."/>
        </authorList>
    </citation>
    <scope>NUCLEOTIDE SEQUENCE [LARGE SCALE GENOMIC DNA]</scope>
    <source>
        <strain evidence="15">UCRPC4</strain>
    </source>
</reference>
<evidence type="ECO:0000256" key="3">
    <source>
        <dbReference type="ARBA" id="ARBA00021269"/>
    </source>
</evidence>
<gene>
    <name evidence="15" type="ORF">UCRPC4_g00122</name>
</gene>
<dbReference type="PANTHER" id="PTHR21426">
    <property type="entry name" value="EXOCYST COMPLEX COMPONENT 8"/>
    <property type="match status" value="1"/>
</dbReference>
<dbReference type="Pfam" id="PF25345">
    <property type="entry name" value="PH_EXO84"/>
    <property type="match status" value="1"/>
</dbReference>
<dbReference type="InterPro" id="IPR042560">
    <property type="entry name" value="Exo84_C_2"/>
</dbReference>
<keyword evidence="4" id="KW-0813">Transport</keyword>
<evidence type="ECO:0000256" key="11">
    <source>
        <dbReference type="ARBA" id="ARBA00071741"/>
    </source>
</evidence>